<dbReference type="InterPro" id="IPR051219">
    <property type="entry name" value="Heterochromatin_chromo-domain"/>
</dbReference>
<comment type="subcellular location">
    <subcellularLocation>
        <location evidence="1">Nucleus</location>
    </subcellularLocation>
</comment>
<feature type="region of interest" description="Disordered" evidence="4">
    <location>
        <begin position="1"/>
        <end position="52"/>
    </location>
</feature>
<proteinExistence type="predicted"/>
<feature type="domain" description="Chromo" evidence="5">
    <location>
        <begin position="53"/>
        <end position="114"/>
    </location>
</feature>
<feature type="compositionally biased region" description="Acidic residues" evidence="4">
    <location>
        <begin position="80"/>
        <end position="92"/>
    </location>
</feature>
<dbReference type="PROSITE" id="PS50013">
    <property type="entry name" value="CHROMO_2"/>
    <property type="match status" value="1"/>
</dbReference>
<dbReference type="AlphaFoldDB" id="A0A395I8T9"/>
<accession>A0A395I8T9</accession>
<dbReference type="STRING" id="1450537.A0A395I8T9"/>
<dbReference type="InterPro" id="IPR023780">
    <property type="entry name" value="Chromo_domain"/>
</dbReference>
<feature type="compositionally biased region" description="Acidic residues" evidence="4">
    <location>
        <begin position="34"/>
        <end position="51"/>
    </location>
</feature>
<gene>
    <name evidence="6" type="ORF">BO97DRAFT_440153</name>
</gene>
<name>A0A395I8T9_ASPHC</name>
<evidence type="ECO:0000256" key="2">
    <source>
        <dbReference type="ARBA" id="ARBA00011353"/>
    </source>
</evidence>
<evidence type="ECO:0000256" key="1">
    <source>
        <dbReference type="ARBA" id="ARBA00004123"/>
    </source>
</evidence>
<dbReference type="SMART" id="SM00300">
    <property type="entry name" value="ChSh"/>
    <property type="match status" value="1"/>
</dbReference>
<dbReference type="CDD" id="cd00024">
    <property type="entry name" value="CD_CSD"/>
    <property type="match status" value="1"/>
</dbReference>
<protein>
    <recommendedName>
        <fullName evidence="5">Chromo domain-containing protein</fullName>
    </recommendedName>
</protein>
<dbReference type="GO" id="GO:0006338">
    <property type="term" value="P:chromatin remodeling"/>
    <property type="evidence" value="ECO:0007669"/>
    <property type="project" value="UniProtKB-ARBA"/>
</dbReference>
<dbReference type="RefSeq" id="XP_025555529.1">
    <property type="nucleotide sequence ID" value="XM_025698050.1"/>
</dbReference>
<dbReference type="Proteomes" id="UP000248961">
    <property type="component" value="Unassembled WGS sequence"/>
</dbReference>
<dbReference type="EMBL" id="KZ824269">
    <property type="protein sequence ID" value="RAL16375.1"/>
    <property type="molecule type" value="Genomic_DNA"/>
</dbReference>
<dbReference type="InterPro" id="IPR000953">
    <property type="entry name" value="Chromo/chromo_shadow_dom"/>
</dbReference>
<dbReference type="SUPFAM" id="SSF54160">
    <property type="entry name" value="Chromo domain-like"/>
    <property type="match status" value="2"/>
</dbReference>
<feature type="compositionally biased region" description="Basic and acidic residues" evidence="4">
    <location>
        <begin position="93"/>
        <end position="114"/>
    </location>
</feature>
<dbReference type="Gene3D" id="2.40.50.40">
    <property type="match status" value="2"/>
</dbReference>
<evidence type="ECO:0000313" key="6">
    <source>
        <dbReference type="EMBL" id="RAL16375.1"/>
    </source>
</evidence>
<dbReference type="InterPro" id="IPR008251">
    <property type="entry name" value="Chromo_shadow_dom"/>
</dbReference>
<dbReference type="Pfam" id="PF00385">
    <property type="entry name" value="Chromo"/>
    <property type="match status" value="1"/>
</dbReference>
<organism evidence="6 7">
    <name type="scientific">Aspergillus homomorphus (strain CBS 101889)</name>
    <dbReference type="NCBI Taxonomy" id="1450537"/>
    <lineage>
        <taxon>Eukaryota</taxon>
        <taxon>Fungi</taxon>
        <taxon>Dikarya</taxon>
        <taxon>Ascomycota</taxon>
        <taxon>Pezizomycotina</taxon>
        <taxon>Eurotiomycetes</taxon>
        <taxon>Eurotiomycetidae</taxon>
        <taxon>Eurotiales</taxon>
        <taxon>Aspergillaceae</taxon>
        <taxon>Aspergillus</taxon>
        <taxon>Aspergillus subgen. Circumdati</taxon>
    </lineage>
</organism>
<dbReference type="GeneID" id="37202339"/>
<evidence type="ECO:0000256" key="4">
    <source>
        <dbReference type="SAM" id="MobiDB-lite"/>
    </source>
</evidence>
<evidence type="ECO:0000259" key="5">
    <source>
        <dbReference type="PROSITE" id="PS50013"/>
    </source>
</evidence>
<dbReference type="SMART" id="SM00298">
    <property type="entry name" value="CHROMO"/>
    <property type="match status" value="1"/>
</dbReference>
<dbReference type="Pfam" id="PF01393">
    <property type="entry name" value="Chromo_shadow"/>
    <property type="match status" value="1"/>
</dbReference>
<keyword evidence="3" id="KW-0539">Nucleus</keyword>
<evidence type="ECO:0000256" key="3">
    <source>
        <dbReference type="ARBA" id="ARBA00023242"/>
    </source>
</evidence>
<dbReference type="VEuPathDB" id="FungiDB:BO97DRAFT_440153"/>
<reference evidence="6 7" key="1">
    <citation type="submission" date="2018-02" db="EMBL/GenBank/DDBJ databases">
        <title>The genomes of Aspergillus section Nigri reveals drivers in fungal speciation.</title>
        <authorList>
            <consortium name="DOE Joint Genome Institute"/>
            <person name="Vesth T.C."/>
            <person name="Nybo J."/>
            <person name="Theobald S."/>
            <person name="Brandl J."/>
            <person name="Frisvad J.C."/>
            <person name="Nielsen K.F."/>
            <person name="Lyhne E.K."/>
            <person name="Kogle M.E."/>
            <person name="Kuo A."/>
            <person name="Riley R."/>
            <person name="Clum A."/>
            <person name="Nolan M."/>
            <person name="Lipzen A."/>
            <person name="Salamov A."/>
            <person name="Henrissat B."/>
            <person name="Wiebenga A."/>
            <person name="De vries R.P."/>
            <person name="Grigoriev I.V."/>
            <person name="Mortensen U.H."/>
            <person name="Andersen M.R."/>
            <person name="Baker S.E."/>
        </authorList>
    </citation>
    <scope>NUCLEOTIDE SEQUENCE [LARGE SCALE GENOMIC DNA]</scope>
    <source>
        <strain evidence="6 7">CBS 101889</strain>
    </source>
</reference>
<comment type="subunit">
    <text evidence="2">Component of the NuA4 histone acetyltransferase complex.</text>
</comment>
<feature type="region of interest" description="Disordered" evidence="4">
    <location>
        <begin position="80"/>
        <end position="168"/>
    </location>
</feature>
<sequence>MPPPVPDLSDDESTGESIPYDDTSAAKKQVKEENDNDNDDDEEEDEEEEEDVYHVEKIVAHEWGKKGELLLQVKWKGYDDPADMTLEPEDNLDGAKEAVDEYFRGLGGRPEKPQPKKRKSIGRPPKSATPEKPQQPNKRRKSRANESPEPQPADDSDSGSWVPKSKSWEKEVENVDTIFREPGTSNLLAILNWKNGKKSKVLIGTCYEKCPRKMLEFYESHLVFKEG</sequence>
<keyword evidence="7" id="KW-1185">Reference proteome</keyword>
<dbReference type="GO" id="GO:0005634">
    <property type="term" value="C:nucleus"/>
    <property type="evidence" value="ECO:0007669"/>
    <property type="project" value="UniProtKB-SubCell"/>
</dbReference>
<evidence type="ECO:0000313" key="7">
    <source>
        <dbReference type="Proteomes" id="UP000248961"/>
    </source>
</evidence>
<dbReference type="OrthoDB" id="433924at2759"/>
<dbReference type="PANTHER" id="PTHR22812">
    <property type="entry name" value="CHROMOBOX PROTEIN"/>
    <property type="match status" value="1"/>
</dbReference>
<dbReference type="InterPro" id="IPR016197">
    <property type="entry name" value="Chromo-like_dom_sf"/>
</dbReference>